<dbReference type="OrthoDB" id="5902237at2"/>
<dbReference type="InterPro" id="IPR020269">
    <property type="entry name" value="Phage_Mu_Releasin"/>
</dbReference>
<protein>
    <submittedName>
        <fullName evidence="2">DUF2730 domain-containing protein</fullName>
    </submittedName>
</protein>
<dbReference type="Pfam" id="PF10805">
    <property type="entry name" value="DUF2730"/>
    <property type="match status" value="1"/>
</dbReference>
<dbReference type="EMBL" id="PYMJ01000006">
    <property type="protein sequence ID" value="PSU49472.1"/>
    <property type="molecule type" value="Genomic_DNA"/>
</dbReference>
<keyword evidence="1" id="KW-0472">Membrane</keyword>
<dbReference type="EMBL" id="PYMJ01000020">
    <property type="protein sequence ID" value="PSU46654.1"/>
    <property type="molecule type" value="Genomic_DNA"/>
</dbReference>
<organism evidence="2 4">
    <name type="scientific">Photobacterium frigidiphilum</name>
    <dbReference type="NCBI Taxonomy" id="264736"/>
    <lineage>
        <taxon>Bacteria</taxon>
        <taxon>Pseudomonadati</taxon>
        <taxon>Pseudomonadota</taxon>
        <taxon>Gammaproteobacteria</taxon>
        <taxon>Vibrionales</taxon>
        <taxon>Vibrionaceae</taxon>
        <taxon>Photobacterium</taxon>
    </lineage>
</organism>
<accession>A0A2T3JCQ8</accession>
<evidence type="ECO:0000313" key="4">
    <source>
        <dbReference type="Proteomes" id="UP000240987"/>
    </source>
</evidence>
<keyword evidence="1" id="KW-0812">Transmembrane</keyword>
<dbReference type="Gene3D" id="1.20.58.130">
    <property type="match status" value="1"/>
</dbReference>
<proteinExistence type="predicted"/>
<dbReference type="Proteomes" id="UP000240987">
    <property type="component" value="Unassembled WGS sequence"/>
</dbReference>
<comment type="caution">
    <text evidence="2">The sequence shown here is derived from an EMBL/GenBank/DDBJ whole genome shotgun (WGS) entry which is preliminary data.</text>
</comment>
<feature type="transmembrane region" description="Helical" evidence="1">
    <location>
        <begin position="12"/>
        <end position="32"/>
    </location>
</feature>
<name>A0A2T3JCQ8_9GAMM</name>
<evidence type="ECO:0000313" key="2">
    <source>
        <dbReference type="EMBL" id="PSU46654.1"/>
    </source>
</evidence>
<keyword evidence="1" id="KW-1133">Transmembrane helix</keyword>
<sequence>MEELVKTWWPMVWAGVITVAQILLTLLSKTYVRREELDEVKQDVSKLREDVKSLPTDKELHALKVEITEMRGEMKELRAALKPVDHLAQLLLEQQLSVEK</sequence>
<gene>
    <name evidence="3" type="ORF">C9J12_08260</name>
    <name evidence="2" type="ORF">C9J12_18275</name>
</gene>
<reference evidence="2 4" key="1">
    <citation type="submission" date="2018-01" db="EMBL/GenBank/DDBJ databases">
        <title>Whole genome sequencing of Histamine producing bacteria.</title>
        <authorList>
            <person name="Butler K."/>
        </authorList>
    </citation>
    <scope>NUCLEOTIDE SEQUENCE [LARGE SCALE GENOMIC DNA]</scope>
    <source>
        <strain evidence="2 4">JCM 12947</strain>
    </source>
</reference>
<evidence type="ECO:0000256" key="1">
    <source>
        <dbReference type="SAM" id="Phobius"/>
    </source>
</evidence>
<dbReference type="RefSeq" id="WP_107242260.1">
    <property type="nucleotide sequence ID" value="NZ_PYMJ01000006.1"/>
</dbReference>
<dbReference type="AlphaFoldDB" id="A0A2T3JCQ8"/>
<evidence type="ECO:0000313" key="3">
    <source>
        <dbReference type="EMBL" id="PSU49472.1"/>
    </source>
</evidence>
<keyword evidence="4" id="KW-1185">Reference proteome</keyword>